<evidence type="ECO:0000256" key="2">
    <source>
        <dbReference type="ARBA" id="ARBA00012438"/>
    </source>
</evidence>
<dbReference type="Pfam" id="PF07730">
    <property type="entry name" value="HisKA_3"/>
    <property type="match status" value="1"/>
</dbReference>
<dbReference type="GO" id="GO:0000155">
    <property type="term" value="F:phosphorelay sensor kinase activity"/>
    <property type="evidence" value="ECO:0007669"/>
    <property type="project" value="InterPro"/>
</dbReference>
<dbReference type="SUPFAM" id="SSF55874">
    <property type="entry name" value="ATPase domain of HSP90 chaperone/DNA topoisomerase II/histidine kinase"/>
    <property type="match status" value="1"/>
</dbReference>
<name>A0A229SRM0_9PSEU</name>
<evidence type="ECO:0000256" key="7">
    <source>
        <dbReference type="ARBA" id="ARBA00022840"/>
    </source>
</evidence>
<organism evidence="11 12">
    <name type="scientific">Amycolatopsis vastitatis</name>
    <dbReference type="NCBI Taxonomy" id="1905142"/>
    <lineage>
        <taxon>Bacteria</taxon>
        <taxon>Bacillati</taxon>
        <taxon>Actinomycetota</taxon>
        <taxon>Actinomycetes</taxon>
        <taxon>Pseudonocardiales</taxon>
        <taxon>Pseudonocardiaceae</taxon>
        <taxon>Amycolatopsis</taxon>
    </lineage>
</organism>
<keyword evidence="4" id="KW-0808">Transferase</keyword>
<dbReference type="GO" id="GO:0005524">
    <property type="term" value="F:ATP binding"/>
    <property type="evidence" value="ECO:0007669"/>
    <property type="project" value="UniProtKB-KW"/>
</dbReference>
<keyword evidence="9" id="KW-0472">Membrane</keyword>
<feature type="transmembrane region" description="Helical" evidence="9">
    <location>
        <begin position="168"/>
        <end position="185"/>
    </location>
</feature>
<dbReference type="InterPro" id="IPR036890">
    <property type="entry name" value="HATPase_C_sf"/>
</dbReference>
<keyword evidence="8" id="KW-0902">Two-component regulatory system</keyword>
<keyword evidence="5" id="KW-0547">Nucleotide-binding</keyword>
<dbReference type="PANTHER" id="PTHR24421">
    <property type="entry name" value="NITRATE/NITRITE SENSOR PROTEIN NARX-RELATED"/>
    <property type="match status" value="1"/>
</dbReference>
<accession>A0A229SRM0</accession>
<evidence type="ECO:0000256" key="9">
    <source>
        <dbReference type="SAM" id="Phobius"/>
    </source>
</evidence>
<evidence type="ECO:0000256" key="3">
    <source>
        <dbReference type="ARBA" id="ARBA00022553"/>
    </source>
</evidence>
<evidence type="ECO:0000259" key="10">
    <source>
        <dbReference type="SMART" id="SM00387"/>
    </source>
</evidence>
<dbReference type="Gene3D" id="1.20.5.1930">
    <property type="match status" value="1"/>
</dbReference>
<feature type="transmembrane region" description="Helical" evidence="9">
    <location>
        <begin position="12"/>
        <end position="31"/>
    </location>
</feature>
<evidence type="ECO:0000313" key="11">
    <source>
        <dbReference type="EMBL" id="OXM61384.1"/>
    </source>
</evidence>
<keyword evidence="9" id="KW-1133">Transmembrane helix</keyword>
<keyword evidence="6" id="KW-0418">Kinase</keyword>
<dbReference type="Gene3D" id="3.30.565.10">
    <property type="entry name" value="Histidine kinase-like ATPase, C-terminal domain"/>
    <property type="match status" value="1"/>
</dbReference>
<feature type="transmembrane region" description="Helical" evidence="9">
    <location>
        <begin position="224"/>
        <end position="244"/>
    </location>
</feature>
<keyword evidence="9" id="KW-0812">Transmembrane</keyword>
<dbReference type="PANTHER" id="PTHR24421:SF10">
    <property type="entry name" value="NITRATE_NITRITE SENSOR PROTEIN NARQ"/>
    <property type="match status" value="1"/>
</dbReference>
<evidence type="ECO:0000256" key="6">
    <source>
        <dbReference type="ARBA" id="ARBA00022777"/>
    </source>
</evidence>
<evidence type="ECO:0000256" key="8">
    <source>
        <dbReference type="ARBA" id="ARBA00023012"/>
    </source>
</evidence>
<evidence type="ECO:0000256" key="4">
    <source>
        <dbReference type="ARBA" id="ARBA00022679"/>
    </source>
</evidence>
<dbReference type="EC" id="2.7.13.3" evidence="2"/>
<dbReference type="InterPro" id="IPR003594">
    <property type="entry name" value="HATPase_dom"/>
</dbReference>
<feature type="transmembrane region" description="Helical" evidence="9">
    <location>
        <begin position="288"/>
        <end position="308"/>
    </location>
</feature>
<protein>
    <recommendedName>
        <fullName evidence="2">histidine kinase</fullName>
        <ecNumber evidence="2">2.7.13.3</ecNumber>
    </recommendedName>
</protein>
<gene>
    <name evidence="11" type="ORF">CF165_38580</name>
</gene>
<dbReference type="GO" id="GO:0016020">
    <property type="term" value="C:membrane"/>
    <property type="evidence" value="ECO:0007669"/>
    <property type="project" value="InterPro"/>
</dbReference>
<comment type="caution">
    <text evidence="11">The sequence shown here is derived from an EMBL/GenBank/DDBJ whole genome shotgun (WGS) entry which is preliminary data.</text>
</comment>
<reference evidence="12" key="1">
    <citation type="submission" date="2017-07" db="EMBL/GenBank/DDBJ databases">
        <title>Comparative genome mining reveals phylogenetic distribution patterns of secondary metabolites in Amycolatopsis.</title>
        <authorList>
            <person name="Adamek M."/>
            <person name="Alanjary M."/>
            <person name="Sales-Ortells H."/>
            <person name="Goodfellow M."/>
            <person name="Bull A.T."/>
            <person name="Kalinowski J."/>
            <person name="Ziemert N."/>
        </authorList>
    </citation>
    <scope>NUCLEOTIDE SEQUENCE [LARGE SCALE GENOMIC DNA]</scope>
    <source>
        <strain evidence="12">H5</strain>
    </source>
</reference>
<feature type="transmembrane region" description="Helical" evidence="9">
    <location>
        <begin position="111"/>
        <end position="127"/>
    </location>
</feature>
<proteinExistence type="predicted"/>
<dbReference type="AlphaFoldDB" id="A0A229SRM0"/>
<evidence type="ECO:0000313" key="12">
    <source>
        <dbReference type="Proteomes" id="UP000215199"/>
    </source>
</evidence>
<dbReference type="SMART" id="SM00387">
    <property type="entry name" value="HATPase_c"/>
    <property type="match status" value="1"/>
</dbReference>
<feature type="transmembrane region" description="Helical" evidence="9">
    <location>
        <begin position="197"/>
        <end position="218"/>
    </location>
</feature>
<dbReference type="InterPro" id="IPR050482">
    <property type="entry name" value="Sensor_HK_TwoCompSys"/>
</dbReference>
<dbReference type="Pfam" id="PF02518">
    <property type="entry name" value="HATPase_c"/>
    <property type="match status" value="1"/>
</dbReference>
<feature type="transmembrane region" description="Helical" evidence="9">
    <location>
        <begin position="37"/>
        <end position="57"/>
    </location>
</feature>
<dbReference type="GO" id="GO:0046983">
    <property type="term" value="F:protein dimerization activity"/>
    <property type="evidence" value="ECO:0007669"/>
    <property type="project" value="InterPro"/>
</dbReference>
<keyword evidence="7" id="KW-0067">ATP-binding</keyword>
<sequence length="539" mass="58425">MGCEQARSRGMWVLAVVGAVSVLATVVQALLEPGMPTLPIVLAIPFSYFVVGMFVWWRAPQHLVARRMLATSTLVAVTALDVPVHRMARWLGGAAEEVLLRWKLIGMLDDAEFGLVLVMVIGLIALLPDGRYRFAYERVALRVLWLLPPLYSLNRLPGLPTLYPFPWLGNWLLLLGPVLLVVRYVRLPRAERRKVRWLLGVAALVAGAILTPLIVMLLLPGNVIVVRVLGPLAVAAAAAGLVVIGVRYRMLGADLGIRWTTRYGLLWLIFGLSGLVAAALVSDWVRSALPLAVAVVVLAGAYSVRISVELAARLSLIQRQAGELAASRTRIVQAQDTERRRIERNLHDGIQQELVALVAKLRLTRNKLPPGADQARVVLTEVQDDVYRVIDELREFVHGIHPPELTDQGLVAAVRSRARRVPIPVTVVAEPPVDAARYAIDVEESAYFLVSEALTNVLKHAHAPRATIRLALAGGFLVVEITDDGIGKPGGFREGSGLIGLRDRVGATGGSLEVTGSPDGGTTVRAQLPAREVTANAEA</sequence>
<dbReference type="InterPro" id="IPR011712">
    <property type="entry name" value="Sig_transdc_His_kin_sub3_dim/P"/>
</dbReference>
<evidence type="ECO:0000256" key="5">
    <source>
        <dbReference type="ARBA" id="ARBA00022741"/>
    </source>
</evidence>
<keyword evidence="12" id="KW-1185">Reference proteome</keyword>
<keyword evidence="3" id="KW-0597">Phosphoprotein</keyword>
<feature type="transmembrane region" description="Helical" evidence="9">
    <location>
        <begin position="265"/>
        <end position="282"/>
    </location>
</feature>
<dbReference type="EMBL" id="NMUL01000047">
    <property type="protein sequence ID" value="OXM61384.1"/>
    <property type="molecule type" value="Genomic_DNA"/>
</dbReference>
<dbReference type="Proteomes" id="UP000215199">
    <property type="component" value="Unassembled WGS sequence"/>
</dbReference>
<feature type="domain" description="Histidine kinase/HSP90-like ATPase" evidence="10">
    <location>
        <begin position="441"/>
        <end position="532"/>
    </location>
</feature>
<evidence type="ECO:0000256" key="1">
    <source>
        <dbReference type="ARBA" id="ARBA00000085"/>
    </source>
</evidence>
<dbReference type="CDD" id="cd16917">
    <property type="entry name" value="HATPase_UhpB-NarQ-NarX-like"/>
    <property type="match status" value="1"/>
</dbReference>
<comment type="catalytic activity">
    <reaction evidence="1">
        <text>ATP + protein L-histidine = ADP + protein N-phospho-L-histidine.</text>
        <dbReference type="EC" id="2.7.13.3"/>
    </reaction>
</comment>